<name>A0ACC1YW98_MELAZ</name>
<proteinExistence type="predicted"/>
<evidence type="ECO:0000313" key="1">
    <source>
        <dbReference type="EMBL" id="KAJ4727803.1"/>
    </source>
</evidence>
<keyword evidence="2" id="KW-1185">Reference proteome</keyword>
<reference evidence="1 2" key="1">
    <citation type="journal article" date="2023" name="Science">
        <title>Complex scaffold remodeling in plant triterpene biosynthesis.</title>
        <authorList>
            <person name="De La Pena R."/>
            <person name="Hodgson H."/>
            <person name="Liu J.C."/>
            <person name="Stephenson M.J."/>
            <person name="Martin A.C."/>
            <person name="Owen C."/>
            <person name="Harkess A."/>
            <person name="Leebens-Mack J."/>
            <person name="Jimenez L.E."/>
            <person name="Osbourn A."/>
            <person name="Sattely E.S."/>
        </authorList>
    </citation>
    <scope>NUCLEOTIDE SEQUENCE [LARGE SCALE GENOMIC DNA]</scope>
    <source>
        <strain evidence="2">cv. JPN11</strain>
        <tissue evidence="1">Leaf</tissue>
    </source>
</reference>
<accession>A0ACC1YW98</accession>
<sequence>MRESRWSVSFAELSVREALIKLGSCCKHSVLDKPGSMCSAPKLGTKFMRLQEFLQTRTLQCNRGMNCDIAITFSLLVPTNNFILIS</sequence>
<comment type="caution">
    <text evidence="1">The sequence shown here is derived from an EMBL/GenBank/DDBJ whole genome shotgun (WGS) entry which is preliminary data.</text>
</comment>
<dbReference type="Proteomes" id="UP001164539">
    <property type="component" value="Chromosome 1"/>
</dbReference>
<protein>
    <submittedName>
        <fullName evidence="1">Uncharacterized protein</fullName>
    </submittedName>
</protein>
<evidence type="ECO:0000313" key="2">
    <source>
        <dbReference type="Proteomes" id="UP001164539"/>
    </source>
</evidence>
<gene>
    <name evidence="1" type="ORF">OWV82_000843</name>
</gene>
<organism evidence="1 2">
    <name type="scientific">Melia azedarach</name>
    <name type="common">Chinaberry tree</name>
    <dbReference type="NCBI Taxonomy" id="155640"/>
    <lineage>
        <taxon>Eukaryota</taxon>
        <taxon>Viridiplantae</taxon>
        <taxon>Streptophyta</taxon>
        <taxon>Embryophyta</taxon>
        <taxon>Tracheophyta</taxon>
        <taxon>Spermatophyta</taxon>
        <taxon>Magnoliopsida</taxon>
        <taxon>eudicotyledons</taxon>
        <taxon>Gunneridae</taxon>
        <taxon>Pentapetalae</taxon>
        <taxon>rosids</taxon>
        <taxon>malvids</taxon>
        <taxon>Sapindales</taxon>
        <taxon>Meliaceae</taxon>
        <taxon>Melia</taxon>
    </lineage>
</organism>
<dbReference type="EMBL" id="CM051394">
    <property type="protein sequence ID" value="KAJ4727803.1"/>
    <property type="molecule type" value="Genomic_DNA"/>
</dbReference>